<name>A0A0F9PP12_9ZZZZ</name>
<accession>A0A0F9PP12</accession>
<dbReference type="AlphaFoldDB" id="A0A0F9PP12"/>
<dbReference type="PANTHER" id="PTHR35866">
    <property type="entry name" value="PUTATIVE-RELATED"/>
    <property type="match status" value="1"/>
</dbReference>
<evidence type="ECO:0008006" key="2">
    <source>
        <dbReference type="Google" id="ProtNLM"/>
    </source>
</evidence>
<reference evidence="1" key="1">
    <citation type="journal article" date="2015" name="Nature">
        <title>Complex archaea that bridge the gap between prokaryotes and eukaryotes.</title>
        <authorList>
            <person name="Spang A."/>
            <person name="Saw J.H."/>
            <person name="Jorgensen S.L."/>
            <person name="Zaremba-Niedzwiedzka K."/>
            <person name="Martijn J."/>
            <person name="Lind A.E."/>
            <person name="van Eijk R."/>
            <person name="Schleper C."/>
            <person name="Guy L."/>
            <person name="Ettema T.J."/>
        </authorList>
    </citation>
    <scope>NUCLEOTIDE SEQUENCE</scope>
</reference>
<sequence>MGKIFDISKINFKCTRCGNCCYNVLRKMEHGHYNYDFQGNFVYNPQVSVSVLYTEIPDLEKNLKEKYNLELKVHPAYVLFLKDFQVGFIYEYQVGVKKKKYCRYYDLRKRVCKIYPIRPSTCRSYPLTLNKSNPTFPSIEPICTGITNEIDKQNPNMREGELFNFSIVGLIKAFFQEFLIFQVTCQFLFSQLNTILSHLGFLFFDPSIIKPQKAERYKLLDFSQFFKWTEDHIKDKRIVDNIEMVRLKIEKLRIETFSNLQSWKNNPDKIKAPFRF</sequence>
<comment type="caution">
    <text evidence="1">The sequence shown here is derived from an EMBL/GenBank/DDBJ whole genome shotgun (WGS) entry which is preliminary data.</text>
</comment>
<dbReference type="PANTHER" id="PTHR35866:SF1">
    <property type="entry name" value="YKGJ FAMILY CYSTEINE CLUSTER PROTEIN"/>
    <property type="match status" value="1"/>
</dbReference>
<gene>
    <name evidence="1" type="ORF">LCGC14_1193370</name>
</gene>
<organism evidence="1">
    <name type="scientific">marine sediment metagenome</name>
    <dbReference type="NCBI Taxonomy" id="412755"/>
    <lineage>
        <taxon>unclassified sequences</taxon>
        <taxon>metagenomes</taxon>
        <taxon>ecological metagenomes</taxon>
    </lineage>
</organism>
<proteinExistence type="predicted"/>
<dbReference type="InterPro" id="IPR005358">
    <property type="entry name" value="Puta_zinc/iron-chelating_dom"/>
</dbReference>
<evidence type="ECO:0000313" key="1">
    <source>
        <dbReference type="EMBL" id="KKM94922.1"/>
    </source>
</evidence>
<dbReference type="Pfam" id="PF03692">
    <property type="entry name" value="CxxCxxCC"/>
    <property type="match status" value="1"/>
</dbReference>
<dbReference type="EMBL" id="LAZR01006075">
    <property type="protein sequence ID" value="KKM94922.1"/>
    <property type="molecule type" value="Genomic_DNA"/>
</dbReference>
<protein>
    <recommendedName>
        <fullName evidence="2">YkgJ family cysteine cluster protein</fullName>
    </recommendedName>
</protein>